<evidence type="ECO:0000256" key="3">
    <source>
        <dbReference type="ARBA" id="ARBA00022833"/>
    </source>
</evidence>
<keyword evidence="1" id="KW-0479">Metal-binding</keyword>
<gene>
    <name evidence="6" type="ORF">CTOB1V02_LOCUS9356</name>
</gene>
<dbReference type="InterPro" id="IPR001841">
    <property type="entry name" value="Znf_RING"/>
</dbReference>
<proteinExistence type="inferred from homology"/>
<name>A0A7R8WM36_9CRUS</name>
<dbReference type="CDD" id="cd16505">
    <property type="entry name" value="RING-HC_CYHR1"/>
    <property type="match status" value="1"/>
</dbReference>
<keyword evidence="3" id="KW-0862">Zinc</keyword>
<dbReference type="PANTHER" id="PTHR23059:SF4">
    <property type="entry name" value="ZINC FINGER TRAF-TYPE-CONTAINING PROTEIN 1"/>
    <property type="match status" value="1"/>
</dbReference>
<dbReference type="PANTHER" id="PTHR23059">
    <property type="entry name" value="CYSTEINE AND HISTIDINE-RICH PROTEIN 1"/>
    <property type="match status" value="1"/>
</dbReference>
<evidence type="ECO:0000256" key="1">
    <source>
        <dbReference type="ARBA" id="ARBA00022723"/>
    </source>
</evidence>
<sequence>MGESADIASGSSSLRSAMEEEEEPKSKKVKVDSAPAFGVYHTRLENRLGEILRCTVCLDLPKTSVYQCTNGHLMCAACFTHILADGRLRDSTPACPSCRVEISKSTSTRNLAVEKAVSELPTTCDFCSESFPRSQLVSHQSDACPKRTVKCSYVLIGCKWTGPACTQNSHESECEFPNMTGKTVLDNVTAKQEEVNVEKRRTRDVMALFSLDKFTFSDIQFKPYRTDDFVPRLFYETSRFSAFNQQWVLRLKVLPDNIEPWQSNQRSMAYQLVLKTRPSSSMRISFFLQPGPFSELKELQPHPRWYEFTTEDEPGAWETEFEALPLESTHECNRLLSAKLISLRVFLFHHGK</sequence>
<feature type="region of interest" description="Disordered" evidence="5">
    <location>
        <begin position="1"/>
        <end position="29"/>
    </location>
</feature>
<dbReference type="PROSITE" id="PS50145">
    <property type="entry name" value="ZF_TRAF"/>
    <property type="match status" value="1"/>
</dbReference>
<organism evidence="6">
    <name type="scientific">Cyprideis torosa</name>
    <dbReference type="NCBI Taxonomy" id="163714"/>
    <lineage>
        <taxon>Eukaryota</taxon>
        <taxon>Metazoa</taxon>
        <taxon>Ecdysozoa</taxon>
        <taxon>Arthropoda</taxon>
        <taxon>Crustacea</taxon>
        <taxon>Oligostraca</taxon>
        <taxon>Ostracoda</taxon>
        <taxon>Podocopa</taxon>
        <taxon>Podocopida</taxon>
        <taxon>Cytherocopina</taxon>
        <taxon>Cytheroidea</taxon>
        <taxon>Cytherideidae</taxon>
        <taxon>Cyprideis</taxon>
    </lineage>
</organism>
<protein>
    <submittedName>
        <fullName evidence="6">Uncharacterized protein</fullName>
    </submittedName>
</protein>
<dbReference type="InterPro" id="IPR001293">
    <property type="entry name" value="Znf_TRAF"/>
</dbReference>
<dbReference type="GO" id="GO:0008270">
    <property type="term" value="F:zinc ion binding"/>
    <property type="evidence" value="ECO:0007669"/>
    <property type="project" value="UniProtKB-KW"/>
</dbReference>
<dbReference type="EMBL" id="OB663588">
    <property type="protein sequence ID" value="CAD7231509.1"/>
    <property type="molecule type" value="Genomic_DNA"/>
</dbReference>
<dbReference type="AlphaFoldDB" id="A0A7R8WM36"/>
<reference evidence="6" key="1">
    <citation type="submission" date="2020-11" db="EMBL/GenBank/DDBJ databases">
        <authorList>
            <person name="Tran Van P."/>
        </authorList>
    </citation>
    <scope>NUCLEOTIDE SEQUENCE</scope>
</reference>
<dbReference type="InterPro" id="IPR039338">
    <property type="entry name" value="ZFTRAF1"/>
</dbReference>
<comment type="similarity">
    <text evidence="4">Belongs to the ZFTRAF1 family.</text>
</comment>
<dbReference type="SUPFAM" id="SSF49599">
    <property type="entry name" value="TRAF domain-like"/>
    <property type="match status" value="1"/>
</dbReference>
<evidence type="ECO:0000256" key="5">
    <source>
        <dbReference type="SAM" id="MobiDB-lite"/>
    </source>
</evidence>
<dbReference type="GO" id="GO:0005634">
    <property type="term" value="C:nucleus"/>
    <property type="evidence" value="ECO:0007669"/>
    <property type="project" value="TreeGrafter"/>
</dbReference>
<dbReference type="OrthoDB" id="10062218at2759"/>
<evidence type="ECO:0000256" key="4">
    <source>
        <dbReference type="ARBA" id="ARBA00034319"/>
    </source>
</evidence>
<dbReference type="SUPFAM" id="SSF57850">
    <property type="entry name" value="RING/U-box"/>
    <property type="match status" value="1"/>
</dbReference>
<evidence type="ECO:0000313" key="6">
    <source>
        <dbReference type="EMBL" id="CAD7231509.1"/>
    </source>
</evidence>
<dbReference type="PROSITE" id="PS50089">
    <property type="entry name" value="ZF_RING_2"/>
    <property type="match status" value="1"/>
</dbReference>
<dbReference type="Gene3D" id="3.30.40.10">
    <property type="entry name" value="Zinc/RING finger domain, C3HC4 (zinc finger)"/>
    <property type="match status" value="2"/>
</dbReference>
<keyword evidence="2" id="KW-0863">Zinc-finger</keyword>
<evidence type="ECO:0000256" key="2">
    <source>
        <dbReference type="ARBA" id="ARBA00022771"/>
    </source>
</evidence>
<dbReference type="InterPro" id="IPR013083">
    <property type="entry name" value="Znf_RING/FYVE/PHD"/>
</dbReference>
<accession>A0A7R8WM36</accession>
<dbReference type="Pfam" id="PF02176">
    <property type="entry name" value="zf-TRAF"/>
    <property type="match status" value="1"/>
</dbReference>